<evidence type="ECO:0000313" key="3">
    <source>
        <dbReference type="EMBL" id="ORY44729.1"/>
    </source>
</evidence>
<feature type="compositionally biased region" description="Basic residues" evidence="1">
    <location>
        <begin position="1"/>
        <end position="10"/>
    </location>
</feature>
<sequence length="346" mass="38835">HLNSNRKNKASYKLSFQLPSPPASPSLSPANTAKPDWRIPTFSDIQRQTSCQPFDRRVPGGASTIQRVLNVERDELGLVEYRVKNKDTRIPQIGPCALCDADAWTFSGSQYDPYLTLLYAERDGCIPSSVVTTYPKFIIPWRYKNKRTGEITWKIFHLSGSDKITSADSETIIVNPGKDVRLRNYSFETGFQMVDFLLGIVRETLGDYGLAGGPTSSDADASLYDQMLKQGHNLMLLCDVRIGLCRHKALLFKILCDVVELNCALVTGYSTAGRHQWNIITLPNEGDFLIDPTSPHFTWTTKGSHRTRGYRVTADTSFGHSGFTQKRRANCDITVNDEGEKRNMNI</sequence>
<dbReference type="OrthoDB" id="7537227at2759"/>
<comment type="caution">
    <text evidence="3">The sequence shown here is derived from an EMBL/GenBank/DDBJ whole genome shotgun (WGS) entry which is preliminary data.</text>
</comment>
<reference evidence="3 4" key="1">
    <citation type="submission" date="2016-07" db="EMBL/GenBank/DDBJ databases">
        <title>Pervasive Adenine N6-methylation of Active Genes in Fungi.</title>
        <authorList>
            <consortium name="DOE Joint Genome Institute"/>
            <person name="Mondo S.J."/>
            <person name="Dannebaum R.O."/>
            <person name="Kuo R.C."/>
            <person name="Labutti K."/>
            <person name="Haridas S."/>
            <person name="Kuo A."/>
            <person name="Salamov A."/>
            <person name="Ahrendt S.R."/>
            <person name="Lipzen A."/>
            <person name="Sullivan W."/>
            <person name="Andreopoulos W.B."/>
            <person name="Clum A."/>
            <person name="Lindquist E."/>
            <person name="Daum C."/>
            <person name="Ramamoorthy G.K."/>
            <person name="Gryganskyi A."/>
            <person name="Culley D."/>
            <person name="Magnuson J.K."/>
            <person name="James T.Y."/>
            <person name="O'Malley M.A."/>
            <person name="Stajich J.E."/>
            <person name="Spatafora J.W."/>
            <person name="Visel A."/>
            <person name="Grigoriev I.V."/>
        </authorList>
    </citation>
    <scope>NUCLEOTIDE SEQUENCE [LARGE SCALE GENOMIC DNA]</scope>
    <source>
        <strain evidence="3 4">JEL800</strain>
    </source>
</reference>
<organism evidence="3 4">
    <name type="scientific">Rhizoclosmatium globosum</name>
    <dbReference type="NCBI Taxonomy" id="329046"/>
    <lineage>
        <taxon>Eukaryota</taxon>
        <taxon>Fungi</taxon>
        <taxon>Fungi incertae sedis</taxon>
        <taxon>Chytridiomycota</taxon>
        <taxon>Chytridiomycota incertae sedis</taxon>
        <taxon>Chytridiomycetes</taxon>
        <taxon>Chytridiales</taxon>
        <taxon>Chytriomycetaceae</taxon>
        <taxon>Rhizoclosmatium</taxon>
    </lineage>
</organism>
<dbReference type="EMBL" id="MCGO01000021">
    <property type="protein sequence ID" value="ORY44729.1"/>
    <property type="molecule type" value="Genomic_DNA"/>
</dbReference>
<dbReference type="SUPFAM" id="SSF54001">
    <property type="entry name" value="Cysteine proteinases"/>
    <property type="match status" value="1"/>
</dbReference>
<gene>
    <name evidence="3" type="ORF">BCR33DRAFT_716696</name>
</gene>
<dbReference type="STRING" id="329046.A0A1Y2CCF8"/>
<name>A0A1Y2CCF8_9FUNG</name>
<evidence type="ECO:0000256" key="1">
    <source>
        <dbReference type="SAM" id="MobiDB-lite"/>
    </source>
</evidence>
<keyword evidence="4" id="KW-1185">Reference proteome</keyword>
<proteinExistence type="predicted"/>
<evidence type="ECO:0000259" key="2">
    <source>
        <dbReference type="Pfam" id="PF14381"/>
    </source>
</evidence>
<evidence type="ECO:0000313" key="4">
    <source>
        <dbReference type="Proteomes" id="UP000193642"/>
    </source>
</evidence>
<feature type="non-terminal residue" evidence="3">
    <location>
        <position position="1"/>
    </location>
</feature>
<accession>A0A1Y2CCF8</accession>
<feature type="domain" description="EDR1/CTR1/ARMC3-like peptidase-like" evidence="2">
    <location>
        <begin position="191"/>
        <end position="291"/>
    </location>
</feature>
<dbReference type="Pfam" id="PF14381">
    <property type="entry name" value="EDR1_CTR1_ARMC3_pept"/>
    <property type="match status" value="1"/>
</dbReference>
<feature type="region of interest" description="Disordered" evidence="1">
    <location>
        <begin position="1"/>
        <end position="33"/>
    </location>
</feature>
<dbReference type="InterPro" id="IPR038765">
    <property type="entry name" value="Papain-like_cys_pep_sf"/>
</dbReference>
<protein>
    <recommendedName>
        <fullName evidence="2">EDR1/CTR1/ARMC3-like peptidase-like domain-containing protein</fullName>
    </recommendedName>
</protein>
<dbReference type="AlphaFoldDB" id="A0A1Y2CCF8"/>
<dbReference type="InterPro" id="IPR055164">
    <property type="entry name" value="EDR1/CTR1/ARMC3-like_pept-like"/>
</dbReference>
<dbReference type="Proteomes" id="UP000193642">
    <property type="component" value="Unassembled WGS sequence"/>
</dbReference>